<dbReference type="InterPro" id="IPR010349">
    <property type="entry name" value="Asparaginase_II"/>
</dbReference>
<dbReference type="Pfam" id="PF06089">
    <property type="entry name" value="Asparaginase_II"/>
    <property type="match status" value="1"/>
</dbReference>
<accession>A0A7W6WLL5</accession>
<proteinExistence type="predicted"/>
<sequence length="369" mass="38406">MDPTAAAAPLLFPDNPVLVALTRGETIESWHRGAAIALDAEGRPLLAWGDVDRPSFARSALKPLQALALLEALPDAPDLTPERIALHTASHSGWPMHVDRIRAWLEAMGLSEADLACGDRDWPLDAAAVRALAAAGGRPGPAHHNCAGQHAGFLRLAQALGAPTRGYAGHDHPVQRAAMAVLSDLTEVDATAAPWGPEGCGIPALALPLWAVALGMARLADPRALAPTRRAAVERLRAAMAAHPALVAGPGRADTRVIEATAGRVLSKAGAEGNVAAMVPEHGIGVALKIDDGGKRAAEVALGLVLETLGVLSAQERADLADLFQPTVTNAAGRTAGRALPVLPPDDDEDDDDGLRVDPWDEAWDDEMP</sequence>
<dbReference type="Proteomes" id="UP000555728">
    <property type="component" value="Unassembled WGS sequence"/>
</dbReference>
<dbReference type="PANTHER" id="PTHR42110">
    <property type="entry name" value="L-ASPARAGINASE, PUTATIVE (AFU_ORTHOLOGUE AFUA_3G11890)-RELATED"/>
    <property type="match status" value="1"/>
</dbReference>
<name>A0A7W6WLL5_9PROT</name>
<reference evidence="2 3" key="1">
    <citation type="submission" date="2020-08" db="EMBL/GenBank/DDBJ databases">
        <title>Genome sequencing of Purple Non-Sulfur Bacteria from various extreme environments.</title>
        <authorList>
            <person name="Mayer M."/>
        </authorList>
    </citation>
    <scope>NUCLEOTIDE SEQUENCE [LARGE SCALE GENOMIC DNA]</scope>
    <source>
        <strain evidence="2 3">JA135</strain>
    </source>
</reference>
<comment type="caution">
    <text evidence="2">The sequence shown here is derived from an EMBL/GenBank/DDBJ whole genome shotgun (WGS) entry which is preliminary data.</text>
</comment>
<keyword evidence="3" id="KW-1185">Reference proteome</keyword>
<dbReference type="RefSeq" id="WP_184437378.1">
    <property type="nucleotide sequence ID" value="NZ_JACIGI010000040.1"/>
</dbReference>
<evidence type="ECO:0000313" key="2">
    <source>
        <dbReference type="EMBL" id="MBB4287536.1"/>
    </source>
</evidence>
<dbReference type="EMBL" id="JACIGI010000040">
    <property type="protein sequence ID" value="MBB4287536.1"/>
    <property type="molecule type" value="Genomic_DNA"/>
</dbReference>
<feature type="region of interest" description="Disordered" evidence="1">
    <location>
        <begin position="334"/>
        <end position="369"/>
    </location>
</feature>
<feature type="compositionally biased region" description="Acidic residues" evidence="1">
    <location>
        <begin position="360"/>
        <end position="369"/>
    </location>
</feature>
<organism evidence="2 3">
    <name type="scientific">Roseospira goensis</name>
    <dbReference type="NCBI Taxonomy" id="391922"/>
    <lineage>
        <taxon>Bacteria</taxon>
        <taxon>Pseudomonadati</taxon>
        <taxon>Pseudomonadota</taxon>
        <taxon>Alphaproteobacteria</taxon>
        <taxon>Rhodospirillales</taxon>
        <taxon>Rhodospirillaceae</taxon>
        <taxon>Roseospira</taxon>
    </lineage>
</organism>
<evidence type="ECO:0000256" key="1">
    <source>
        <dbReference type="SAM" id="MobiDB-lite"/>
    </source>
</evidence>
<evidence type="ECO:0000313" key="3">
    <source>
        <dbReference type="Proteomes" id="UP000555728"/>
    </source>
</evidence>
<dbReference type="AlphaFoldDB" id="A0A7W6WLL5"/>
<protein>
    <submittedName>
        <fullName evidence="2">L-asparaginase II</fullName>
    </submittedName>
</protein>
<dbReference type="PANTHER" id="PTHR42110:SF1">
    <property type="entry name" value="L-ASPARAGINASE, PUTATIVE (AFU_ORTHOLOGUE AFUA_3G11890)-RELATED"/>
    <property type="match status" value="1"/>
</dbReference>
<gene>
    <name evidence="2" type="ORF">GGD88_003286</name>
</gene>